<dbReference type="SUPFAM" id="SSF103473">
    <property type="entry name" value="MFS general substrate transporter"/>
    <property type="match status" value="1"/>
</dbReference>
<dbReference type="InterPro" id="IPR020846">
    <property type="entry name" value="MFS_dom"/>
</dbReference>
<dbReference type="AlphaFoldDB" id="A0A9D2ADM8"/>
<keyword evidence="4 7" id="KW-0812">Transmembrane</keyword>
<evidence type="ECO:0000256" key="1">
    <source>
        <dbReference type="ARBA" id="ARBA00004651"/>
    </source>
</evidence>
<feature type="transmembrane region" description="Helical" evidence="7">
    <location>
        <begin position="167"/>
        <end position="185"/>
    </location>
</feature>
<keyword evidence="3" id="KW-0813">Transport</keyword>
<evidence type="ECO:0000256" key="3">
    <source>
        <dbReference type="ARBA" id="ARBA00022448"/>
    </source>
</evidence>
<evidence type="ECO:0000256" key="6">
    <source>
        <dbReference type="ARBA" id="ARBA00023136"/>
    </source>
</evidence>
<evidence type="ECO:0000256" key="2">
    <source>
        <dbReference type="ARBA" id="ARBA00008335"/>
    </source>
</evidence>
<dbReference type="InterPro" id="IPR036259">
    <property type="entry name" value="MFS_trans_sf"/>
</dbReference>
<feature type="domain" description="Major facilitator superfamily (MFS) profile" evidence="8">
    <location>
        <begin position="11"/>
        <end position="413"/>
    </location>
</feature>
<keyword evidence="5 7" id="KW-1133">Transmembrane helix</keyword>
<comment type="caution">
    <text evidence="9">The sequence shown here is derived from an EMBL/GenBank/DDBJ whole genome shotgun (WGS) entry which is preliminary data.</text>
</comment>
<keyword evidence="6 7" id="KW-0472">Membrane</keyword>
<evidence type="ECO:0000256" key="4">
    <source>
        <dbReference type="ARBA" id="ARBA00022692"/>
    </source>
</evidence>
<feature type="transmembrane region" description="Helical" evidence="7">
    <location>
        <begin position="78"/>
        <end position="98"/>
    </location>
</feature>
<dbReference type="PANTHER" id="PTHR23514">
    <property type="entry name" value="BYPASS OF STOP CODON PROTEIN 6"/>
    <property type="match status" value="1"/>
</dbReference>
<comment type="subcellular location">
    <subcellularLocation>
        <location evidence="1">Cell membrane</location>
        <topology evidence="1">Multi-pass membrane protein</topology>
    </subcellularLocation>
</comment>
<gene>
    <name evidence="9" type="ORF">H9865_06225</name>
</gene>
<dbReference type="InterPro" id="IPR051788">
    <property type="entry name" value="MFS_Transporter"/>
</dbReference>
<feature type="transmembrane region" description="Helical" evidence="7">
    <location>
        <begin position="104"/>
        <end position="125"/>
    </location>
</feature>
<dbReference type="PANTHER" id="PTHR23514:SF3">
    <property type="entry name" value="BYPASS OF STOP CODON PROTEIN 6"/>
    <property type="match status" value="1"/>
</dbReference>
<proteinExistence type="inferred from homology"/>
<reference evidence="9" key="1">
    <citation type="journal article" date="2021" name="PeerJ">
        <title>Extensive microbial diversity within the chicken gut microbiome revealed by metagenomics and culture.</title>
        <authorList>
            <person name="Gilroy R."/>
            <person name="Ravi A."/>
            <person name="Getino M."/>
            <person name="Pursley I."/>
            <person name="Horton D.L."/>
            <person name="Alikhan N.F."/>
            <person name="Baker D."/>
            <person name="Gharbi K."/>
            <person name="Hall N."/>
            <person name="Watson M."/>
            <person name="Adriaenssens E.M."/>
            <person name="Foster-Nyarko E."/>
            <person name="Jarju S."/>
            <person name="Secka A."/>
            <person name="Antonio M."/>
            <person name="Oren A."/>
            <person name="Chaudhuri R.R."/>
            <person name="La Ragione R."/>
            <person name="Hildebrand F."/>
            <person name="Pallen M.J."/>
        </authorList>
    </citation>
    <scope>NUCLEOTIDE SEQUENCE</scope>
    <source>
        <strain evidence="9">2239</strain>
    </source>
</reference>
<evidence type="ECO:0000256" key="7">
    <source>
        <dbReference type="SAM" id="Phobius"/>
    </source>
</evidence>
<feature type="transmembrane region" description="Helical" evidence="7">
    <location>
        <begin position="358"/>
        <end position="378"/>
    </location>
</feature>
<feature type="transmembrane region" description="Helical" evidence="7">
    <location>
        <begin position="301"/>
        <end position="319"/>
    </location>
</feature>
<dbReference type="Proteomes" id="UP000824193">
    <property type="component" value="Unassembled WGS sequence"/>
</dbReference>
<feature type="transmembrane region" description="Helical" evidence="7">
    <location>
        <begin position="384"/>
        <end position="408"/>
    </location>
</feature>
<reference evidence="9" key="2">
    <citation type="submission" date="2021-04" db="EMBL/GenBank/DDBJ databases">
        <authorList>
            <person name="Gilroy R."/>
        </authorList>
    </citation>
    <scope>NUCLEOTIDE SEQUENCE</scope>
    <source>
        <strain evidence="9">2239</strain>
    </source>
</reference>
<evidence type="ECO:0000256" key="5">
    <source>
        <dbReference type="ARBA" id="ARBA00022989"/>
    </source>
</evidence>
<feature type="transmembrane region" description="Helical" evidence="7">
    <location>
        <begin position="325"/>
        <end position="346"/>
    </location>
</feature>
<dbReference type="Gene3D" id="1.20.1250.20">
    <property type="entry name" value="MFS general substrate transporter like domains"/>
    <property type="match status" value="1"/>
</dbReference>
<evidence type="ECO:0000259" key="8">
    <source>
        <dbReference type="PROSITE" id="PS50850"/>
    </source>
</evidence>
<sequence length="416" mass="44782">MSTIAVRRCVALAAAFTCVFMVGFAVSNSMYSTMMPRMIEEYALGLKQASALTVTADIGQSLAMLVTLLLADRLNKRILLTWMALVYGTALLATGAAPAYIVLLAVRLCIGLFGGMVDNLCAAYISDLFGVQRARYISILHTLFAAGSMAAPSFAAFCIKTKGWQTGYLVSGGVMAGAALLFMALSRLIGSARAEGALANDEKNRETNATRTPNAATHEKENIPYREILSSPFIRWLCLSSMLLSGVTYLTIWLPTYLEQFDKTVYTVTFCTTLMTANYVGMILSRSGLAFLGSRLPPEVYLRWSSLLSALLVAAMLLVQQPMFWMAGTLLFGILSGASYTARIVLACKAFPRCSATVTAITGVCGTLGSMMISSVVGTMADHGLYTVAMFIPVTALFLVFCVFTFGIRPKVEESG</sequence>
<comment type="similarity">
    <text evidence="2">Belongs to the major facilitator superfamily.</text>
</comment>
<feature type="transmembrane region" description="Helical" evidence="7">
    <location>
        <begin position="49"/>
        <end position="71"/>
    </location>
</feature>
<dbReference type="GO" id="GO:0005886">
    <property type="term" value="C:plasma membrane"/>
    <property type="evidence" value="ECO:0007669"/>
    <property type="project" value="UniProtKB-SubCell"/>
</dbReference>
<dbReference type="GO" id="GO:0022857">
    <property type="term" value="F:transmembrane transporter activity"/>
    <property type="evidence" value="ECO:0007669"/>
    <property type="project" value="InterPro"/>
</dbReference>
<evidence type="ECO:0000313" key="9">
    <source>
        <dbReference type="EMBL" id="HIX05681.1"/>
    </source>
</evidence>
<dbReference type="EMBL" id="DXFW01000019">
    <property type="protein sequence ID" value="HIX05681.1"/>
    <property type="molecule type" value="Genomic_DNA"/>
</dbReference>
<dbReference type="Pfam" id="PF07690">
    <property type="entry name" value="MFS_1"/>
    <property type="match status" value="1"/>
</dbReference>
<feature type="transmembrane region" description="Helical" evidence="7">
    <location>
        <begin position="233"/>
        <end position="254"/>
    </location>
</feature>
<evidence type="ECO:0000313" key="10">
    <source>
        <dbReference type="Proteomes" id="UP000824193"/>
    </source>
</evidence>
<accession>A0A9D2ADM8</accession>
<dbReference type="PROSITE" id="PS50850">
    <property type="entry name" value="MFS"/>
    <property type="match status" value="1"/>
</dbReference>
<feature type="transmembrane region" description="Helical" evidence="7">
    <location>
        <begin position="137"/>
        <end position="155"/>
    </location>
</feature>
<feature type="transmembrane region" description="Helical" evidence="7">
    <location>
        <begin position="266"/>
        <end position="289"/>
    </location>
</feature>
<protein>
    <submittedName>
        <fullName evidence="9">MFS transporter</fullName>
    </submittedName>
</protein>
<organism evidence="9 10">
    <name type="scientific">Candidatus Allofournierella pullicola</name>
    <dbReference type="NCBI Taxonomy" id="2838596"/>
    <lineage>
        <taxon>Bacteria</taxon>
        <taxon>Bacillati</taxon>
        <taxon>Bacillota</taxon>
        <taxon>Clostridia</taxon>
        <taxon>Eubacteriales</taxon>
        <taxon>Oscillospiraceae</taxon>
        <taxon>Allofournierella</taxon>
    </lineage>
</organism>
<dbReference type="InterPro" id="IPR011701">
    <property type="entry name" value="MFS"/>
</dbReference>
<name>A0A9D2ADM8_9FIRM</name>